<dbReference type="SUPFAM" id="SSF56112">
    <property type="entry name" value="Protein kinase-like (PK-like)"/>
    <property type="match status" value="1"/>
</dbReference>
<dbReference type="PANTHER" id="PTHR22603">
    <property type="entry name" value="CHOLINE/ETHANOALAMINE KINASE"/>
    <property type="match status" value="1"/>
</dbReference>
<dbReference type="EMBL" id="WJBH02000005">
    <property type="protein sequence ID" value="KAI9559009.1"/>
    <property type="molecule type" value="Genomic_DNA"/>
</dbReference>
<proteinExistence type="inferred from homology"/>
<evidence type="ECO:0000256" key="2">
    <source>
        <dbReference type="ARBA" id="ARBA00023264"/>
    </source>
</evidence>
<dbReference type="GO" id="GO:0004305">
    <property type="term" value="F:ethanolamine kinase activity"/>
    <property type="evidence" value="ECO:0007669"/>
    <property type="project" value="UniProtKB-EC"/>
</dbReference>
<dbReference type="Gene3D" id="3.30.200.20">
    <property type="entry name" value="Phosphorylase Kinase, domain 1"/>
    <property type="match status" value="1"/>
</dbReference>
<dbReference type="InterPro" id="IPR011009">
    <property type="entry name" value="Kinase-like_dom_sf"/>
</dbReference>
<dbReference type="Proteomes" id="UP000820818">
    <property type="component" value="Linkage Group LG5"/>
</dbReference>
<dbReference type="EC" id="2.7.1.82" evidence="5"/>
<dbReference type="GO" id="GO:0005737">
    <property type="term" value="C:cytoplasm"/>
    <property type="evidence" value="ECO:0007669"/>
    <property type="project" value="TreeGrafter"/>
</dbReference>
<gene>
    <name evidence="6" type="ORF">GHT06_015798</name>
</gene>
<keyword evidence="1" id="KW-0443">Lipid metabolism</keyword>
<comment type="similarity">
    <text evidence="4">Belongs to the choline/ethanolamine kinase family.</text>
</comment>
<keyword evidence="2" id="KW-1208">Phospholipid metabolism</keyword>
<reference evidence="6 7" key="1">
    <citation type="submission" date="2022-05" db="EMBL/GenBank/DDBJ databases">
        <title>A multi-omics perspective on studying reproductive biology in Daphnia sinensis.</title>
        <authorList>
            <person name="Jia J."/>
        </authorList>
    </citation>
    <scope>NUCLEOTIDE SEQUENCE [LARGE SCALE GENOMIC DNA]</scope>
    <source>
        <strain evidence="6 7">WSL</strain>
    </source>
</reference>
<dbReference type="AlphaFoldDB" id="A0AAD5KRG1"/>
<evidence type="ECO:0000256" key="3">
    <source>
        <dbReference type="ARBA" id="ARBA00037883"/>
    </source>
</evidence>
<dbReference type="Pfam" id="PF01633">
    <property type="entry name" value="Choline_kinase"/>
    <property type="match status" value="1"/>
</dbReference>
<dbReference type="CDD" id="cd05157">
    <property type="entry name" value="ETNK_euk"/>
    <property type="match status" value="1"/>
</dbReference>
<evidence type="ECO:0000313" key="6">
    <source>
        <dbReference type="EMBL" id="KAI9559009.1"/>
    </source>
</evidence>
<keyword evidence="1" id="KW-0594">Phospholipid biosynthesis</keyword>
<comment type="caution">
    <text evidence="6">The sequence shown here is derived from an EMBL/GenBank/DDBJ whole genome shotgun (WGS) entry which is preliminary data.</text>
</comment>
<sequence length="353" mass="41285">MSSKCSHQKFELIVQRTNLVSGAFEVVKQLRPQWSFDKMKFQIFNGGITNQLIGVYQNEDNSDTVLVRVYGENTERIIDRENEIKIMQLLYPLGLSARVYATFTNGLIYQYMIGKTLDEKSCYDPNIYPLVAHKMAEIHLQLPIYKQFYDGIDRAILWDKIKCFIVSCCETSGGEKLTKAIKNQSLPSKQNLIQELEWLKSHLENVNSPLVLCHNDLLLANVLYDEKSKTVHFIDFEYAGPNYRAYDIANHFNEFSVANNWLSYPNENFRREWLQAYLKVFDNVEHVEEKKLQQVMDEIEHFRLASHFFCGTWGVYQATHSTLDFDFVGYSVSRFNEYYRVKRALPPLPFLLG</sequence>
<comment type="pathway">
    <text evidence="3">Phospholipid metabolism; phosphatidylethanolamine biosynthesis; phosphatidylethanolamine from ethanolamine: step 1/3.</text>
</comment>
<evidence type="ECO:0000313" key="7">
    <source>
        <dbReference type="Proteomes" id="UP000820818"/>
    </source>
</evidence>
<dbReference type="GO" id="GO:0006646">
    <property type="term" value="P:phosphatidylethanolamine biosynthetic process"/>
    <property type="evidence" value="ECO:0007669"/>
    <property type="project" value="TreeGrafter"/>
</dbReference>
<dbReference type="Gene3D" id="3.90.1200.10">
    <property type="match status" value="1"/>
</dbReference>
<keyword evidence="7" id="KW-1185">Reference proteome</keyword>
<name>A0AAD5KRG1_9CRUS</name>
<protein>
    <recommendedName>
        <fullName evidence="5">ethanolamine kinase</fullName>
        <ecNumber evidence="5">2.7.1.82</ecNumber>
    </recommendedName>
</protein>
<evidence type="ECO:0000256" key="5">
    <source>
        <dbReference type="ARBA" id="ARBA00038874"/>
    </source>
</evidence>
<dbReference type="PANTHER" id="PTHR22603:SF66">
    <property type="entry name" value="ETHANOLAMINE KINASE"/>
    <property type="match status" value="1"/>
</dbReference>
<evidence type="ECO:0000256" key="1">
    <source>
        <dbReference type="ARBA" id="ARBA00023209"/>
    </source>
</evidence>
<accession>A0AAD5KRG1</accession>
<evidence type="ECO:0000256" key="4">
    <source>
        <dbReference type="ARBA" id="ARBA00038211"/>
    </source>
</evidence>
<keyword evidence="1" id="KW-0444">Lipid biosynthesis</keyword>
<organism evidence="6 7">
    <name type="scientific">Daphnia sinensis</name>
    <dbReference type="NCBI Taxonomy" id="1820382"/>
    <lineage>
        <taxon>Eukaryota</taxon>
        <taxon>Metazoa</taxon>
        <taxon>Ecdysozoa</taxon>
        <taxon>Arthropoda</taxon>
        <taxon>Crustacea</taxon>
        <taxon>Branchiopoda</taxon>
        <taxon>Diplostraca</taxon>
        <taxon>Cladocera</taxon>
        <taxon>Anomopoda</taxon>
        <taxon>Daphniidae</taxon>
        <taxon>Daphnia</taxon>
        <taxon>Daphnia similis group</taxon>
    </lineage>
</organism>